<evidence type="ECO:0000313" key="1">
    <source>
        <dbReference type="EMBL" id="PUA33171.1"/>
    </source>
</evidence>
<evidence type="ECO:0000313" key="2">
    <source>
        <dbReference type="Proteomes" id="UP000244093"/>
    </source>
</evidence>
<dbReference type="Proteomes" id="UP000244093">
    <property type="component" value="Unassembled WGS sequence"/>
</dbReference>
<dbReference type="EMBL" id="NBVN01000002">
    <property type="protein sequence ID" value="PUA33171.1"/>
    <property type="molecule type" value="Genomic_DNA"/>
</dbReference>
<protein>
    <submittedName>
        <fullName evidence="1">Uncharacterized protein</fullName>
    </submittedName>
</protein>
<reference evidence="1 2" key="1">
    <citation type="journal article" date="2018" name="Syst. Appl. Microbiol.">
        <title>A new symbiotic nanoarchaeote (Candidatus Nanoclepta minutus) and its host (Zestosphaera tikiterensis gen. nov., sp. nov.) from a New Zealand hot spring.</title>
        <authorList>
            <person name="St John E."/>
            <person name="Liu Y."/>
            <person name="Podar M."/>
            <person name="Stott M.B."/>
            <person name="Meneghin J."/>
            <person name="Chen Z."/>
            <person name="Lagutin K."/>
            <person name="Mitchell K."/>
            <person name="Reysenbach A.L."/>
        </authorList>
    </citation>
    <scope>NUCLEOTIDE SEQUENCE [LARGE SCALE GENOMIC DNA]</scope>
    <source>
        <strain evidence="1">NZ3</strain>
    </source>
</reference>
<name>A0A2R7Y6L1_9CREN</name>
<comment type="caution">
    <text evidence="1">The sequence shown here is derived from an EMBL/GenBank/DDBJ whole genome shotgun (WGS) entry which is preliminary data.</text>
</comment>
<accession>A0A2R7Y6L1</accession>
<organism evidence="1 2">
    <name type="scientific">Zestosphaera tikiterensis</name>
    <dbReference type="NCBI Taxonomy" id="1973259"/>
    <lineage>
        <taxon>Archaea</taxon>
        <taxon>Thermoproteota</taxon>
        <taxon>Thermoprotei</taxon>
        <taxon>Desulfurococcales</taxon>
        <taxon>Desulfurococcaceae</taxon>
        <taxon>Zestosphaera</taxon>
    </lineage>
</organism>
<gene>
    <name evidence="1" type="ORF">B7O98_01665</name>
</gene>
<sequence length="65" mass="7211">MFEDKYPGIALALTSILDITLKLPKSLFAMSKKSVGKTPPVLDITSSMLKQFVKSLERAYGDFTK</sequence>
<dbReference type="AlphaFoldDB" id="A0A2R7Y6L1"/>
<proteinExistence type="predicted"/>